<keyword evidence="1" id="KW-0677">Repeat</keyword>
<organism evidence="3 4">
    <name type="scientific">Plasmodiophora brassicae</name>
    <name type="common">Clubroot disease agent</name>
    <dbReference type="NCBI Taxonomy" id="37360"/>
    <lineage>
        <taxon>Eukaryota</taxon>
        <taxon>Sar</taxon>
        <taxon>Rhizaria</taxon>
        <taxon>Endomyxa</taxon>
        <taxon>Phytomyxea</taxon>
        <taxon>Plasmodiophorida</taxon>
        <taxon>Plasmodiophoridae</taxon>
        <taxon>Plasmodiophora</taxon>
    </lineage>
</organism>
<evidence type="ECO:0000313" key="3">
    <source>
        <dbReference type="EMBL" id="CEO94424.1"/>
    </source>
</evidence>
<name>A0A0G4IGW7_PLABS</name>
<dbReference type="SUPFAM" id="SSF82185">
    <property type="entry name" value="Histone H3 K4-specific methyltransferase SET7/9 N-terminal domain"/>
    <property type="match status" value="4"/>
</dbReference>
<dbReference type="Proteomes" id="UP000039324">
    <property type="component" value="Unassembled WGS sequence"/>
</dbReference>
<feature type="compositionally biased region" description="Acidic residues" evidence="2">
    <location>
        <begin position="37"/>
        <end position="57"/>
    </location>
</feature>
<dbReference type="STRING" id="37360.A0A0G4IGW7"/>
<proteinExistence type="predicted"/>
<sequence length="544" mass="59787">MRKALIGYRIDKTILESRIQQQAMVKKAMETSRELDDVVVDDDDDDEDTDDDADDGLESAPAADATGCNSSEMVSWQGTWHGPALKGGMRTGLGLYRLGSIVYEGEWDRDMMHGQGQMFDEKTGVRYNGKWQNNCQHGRGEVEFANGDKYNGMLFHGRIMGYGVLTQKVTIDPATGKHLPFHQYRGEFVDGVPTGHGRMTWANGDVYEGRFRDGVGHGRGRLTYATVGQVHTGCWHKGVLEYGEIQFTATGNVYRGQIQTKPGDVTSGTLIYKDGGAYEGTVAGESRHGTGKMTWSNGDQYEGSWANDTMHGFGTLVRSDQSRYSGYFSKSRRSGVGEFVFGKRSYNGTWNDDLPNGTGVIMFANGNKYSGVWKAGKRTGVGRFTFARNKAVIDGEFLDGKPHGQATFALEDGRCFKGTFAGYMRIGKGTIVLPDGRARVSQFVDDREVDGSQLHGHLVEEIALDDDIDDKPDDIVLSSGKKQHRAPSEDELSLKGDADVDDVGVDIPDFFDFSAGIHARPISVDGFDIFPVDEIDCPFVKPVA</sequence>
<dbReference type="PANTHER" id="PTHR43215:SF14">
    <property type="entry name" value="RADIAL SPOKE HEAD 1 HOMOLOG"/>
    <property type="match status" value="1"/>
</dbReference>
<dbReference type="PANTHER" id="PTHR43215">
    <property type="entry name" value="RADIAL SPOKE HEAD 1 HOMOLOG"/>
    <property type="match status" value="1"/>
</dbReference>
<dbReference type="OrthoDB" id="270720at2759"/>
<dbReference type="EMBL" id="CDSF01000001">
    <property type="protein sequence ID" value="CEO94424.1"/>
    <property type="molecule type" value="Genomic_DNA"/>
</dbReference>
<evidence type="ECO:0000256" key="2">
    <source>
        <dbReference type="SAM" id="MobiDB-lite"/>
    </source>
</evidence>
<evidence type="ECO:0000313" key="4">
    <source>
        <dbReference type="Proteomes" id="UP000039324"/>
    </source>
</evidence>
<dbReference type="SMART" id="SM00698">
    <property type="entry name" value="MORN"/>
    <property type="match status" value="11"/>
</dbReference>
<feature type="region of interest" description="Disordered" evidence="2">
    <location>
        <begin position="30"/>
        <end position="69"/>
    </location>
</feature>
<dbReference type="Pfam" id="PF02493">
    <property type="entry name" value="MORN"/>
    <property type="match status" value="11"/>
</dbReference>
<keyword evidence="4" id="KW-1185">Reference proteome</keyword>
<feature type="region of interest" description="Disordered" evidence="2">
    <location>
        <begin position="478"/>
        <end position="497"/>
    </location>
</feature>
<feature type="compositionally biased region" description="Basic and acidic residues" evidence="2">
    <location>
        <begin position="486"/>
        <end position="497"/>
    </location>
</feature>
<dbReference type="InterPro" id="IPR003409">
    <property type="entry name" value="MORN"/>
</dbReference>
<dbReference type="AlphaFoldDB" id="A0A0G4IGW7"/>
<reference evidence="3 4" key="1">
    <citation type="submission" date="2015-02" db="EMBL/GenBank/DDBJ databases">
        <authorList>
            <person name="Chooi Y.-H."/>
        </authorList>
    </citation>
    <scope>NUCLEOTIDE SEQUENCE [LARGE SCALE GENOMIC DNA]</scope>
    <source>
        <strain evidence="3">E3</strain>
    </source>
</reference>
<gene>
    <name evidence="3" type="ORF">PBRA_000208</name>
</gene>
<dbReference type="OMA" id="EANGCKY"/>
<evidence type="ECO:0008006" key="5">
    <source>
        <dbReference type="Google" id="ProtNLM"/>
    </source>
</evidence>
<dbReference type="Gene3D" id="2.20.110.10">
    <property type="entry name" value="Histone H3 K4-specific methyltransferase SET7/9 N-terminal domain"/>
    <property type="match status" value="6"/>
</dbReference>
<accession>A0A0G4IGW7</accession>
<evidence type="ECO:0000256" key="1">
    <source>
        <dbReference type="ARBA" id="ARBA00022737"/>
    </source>
</evidence>
<protein>
    <recommendedName>
        <fullName evidence="5">MORN repeat-containing protein 5</fullName>
    </recommendedName>
</protein>